<name>A0AAV8ACH8_9EUKA</name>
<dbReference type="EMBL" id="JAOAOG010000244">
    <property type="protein sequence ID" value="KAJ6236311.1"/>
    <property type="molecule type" value="Genomic_DNA"/>
</dbReference>
<dbReference type="PANTHER" id="PTHR47457">
    <property type="entry name" value="OS05G0345500 PROTEIN"/>
    <property type="match status" value="1"/>
</dbReference>
<comment type="caution">
    <text evidence="3">The sequence shown here is derived from an EMBL/GenBank/DDBJ whole genome shotgun (WGS) entry which is preliminary data.</text>
</comment>
<dbReference type="EMBL" id="JANTQA010000011">
    <property type="protein sequence ID" value="KAJ3451146.1"/>
    <property type="molecule type" value="Genomic_DNA"/>
</dbReference>
<dbReference type="InterPro" id="IPR000421">
    <property type="entry name" value="FA58C"/>
</dbReference>
<dbReference type="PROSITE" id="PS50022">
    <property type="entry name" value="FA58C_3"/>
    <property type="match status" value="1"/>
</dbReference>
<protein>
    <recommendedName>
        <fullName evidence="2">F5/8 type C domain-containing protein</fullName>
    </recommendedName>
</protein>
<proteinExistence type="predicted"/>
<accession>A0AAV8ACH8</accession>
<dbReference type="AlphaFoldDB" id="A0AAV8ACH8"/>
<keyword evidence="6" id="KW-1185">Reference proteome</keyword>
<sequence>MDHDNLSVKEEITVYNIICNYVERRNHNTNKKLNKQNIKKIMELIRFSFLTLNQLKAVEKNPNVPREMLIESLMARVESHEKKKKKKKSETLGNEQREVPKRFRARPICGTSYDYEEDFDKNGIIYSIGTQKNKKTFKNPSKKQKTKFTIHASSIERGDPLDVTGRKELEFWTKDVPASWVLFDFGPNRLILPNNYTIMHGGNYKADLLRNWDLQGSNDTQNWTVLRQHRNDTSLNGNFGTASWSIDLQLERGFRYLRLLQSGYNSSHHNFLLLSGIEFYGELYELD</sequence>
<reference evidence="4" key="1">
    <citation type="submission" date="2022-08" db="EMBL/GenBank/DDBJ databases">
        <title>Novel sulfate-reducing endosymbionts in the free-living metamonad Anaeramoeba.</title>
        <authorList>
            <person name="Jerlstrom-Hultqvist J."/>
            <person name="Cepicka I."/>
            <person name="Gallot-Lavallee L."/>
            <person name="Salas-Leiva D."/>
            <person name="Curtis B.A."/>
            <person name="Zahonova K."/>
            <person name="Pipaliya S."/>
            <person name="Dacks J."/>
            <person name="Roger A.J."/>
        </authorList>
    </citation>
    <scope>NUCLEOTIDE SEQUENCE</scope>
    <source>
        <strain evidence="4">Schooner1</strain>
    </source>
</reference>
<dbReference type="PANTHER" id="PTHR47457:SF1">
    <property type="entry name" value="BTB DOMAIN-CONTAINING PROTEIN-RELATED"/>
    <property type="match status" value="1"/>
</dbReference>
<dbReference type="Pfam" id="PF07707">
    <property type="entry name" value="BACK"/>
    <property type="match status" value="1"/>
</dbReference>
<evidence type="ECO:0000259" key="2">
    <source>
        <dbReference type="PROSITE" id="PS50022"/>
    </source>
</evidence>
<dbReference type="Gene3D" id="2.60.120.260">
    <property type="entry name" value="Galactose-binding domain-like"/>
    <property type="match status" value="1"/>
</dbReference>
<dbReference type="Proteomes" id="UP001146793">
    <property type="component" value="Unassembled WGS sequence"/>
</dbReference>
<gene>
    <name evidence="3" type="ORF">M0812_05187</name>
    <name evidence="4" type="ORF">M0813_27968</name>
</gene>
<feature type="region of interest" description="Disordered" evidence="1">
    <location>
        <begin position="79"/>
        <end position="98"/>
    </location>
</feature>
<feature type="domain" description="F5/8 type C" evidence="2">
    <location>
        <begin position="172"/>
        <end position="282"/>
    </location>
</feature>
<dbReference type="InterPro" id="IPR011705">
    <property type="entry name" value="BACK"/>
</dbReference>
<evidence type="ECO:0000313" key="4">
    <source>
        <dbReference type="EMBL" id="KAJ6236311.1"/>
    </source>
</evidence>
<evidence type="ECO:0000313" key="5">
    <source>
        <dbReference type="Proteomes" id="UP001146793"/>
    </source>
</evidence>
<evidence type="ECO:0000313" key="3">
    <source>
        <dbReference type="EMBL" id="KAJ3451146.1"/>
    </source>
</evidence>
<organism evidence="3 5">
    <name type="scientific">Anaeramoeba flamelloides</name>
    <dbReference type="NCBI Taxonomy" id="1746091"/>
    <lineage>
        <taxon>Eukaryota</taxon>
        <taxon>Metamonada</taxon>
        <taxon>Anaeramoebidae</taxon>
        <taxon>Anaeramoeba</taxon>
    </lineage>
</organism>
<evidence type="ECO:0000313" key="6">
    <source>
        <dbReference type="Proteomes" id="UP001150062"/>
    </source>
</evidence>
<dbReference type="Proteomes" id="UP001150062">
    <property type="component" value="Unassembled WGS sequence"/>
</dbReference>
<dbReference type="Gene3D" id="1.25.40.420">
    <property type="match status" value="1"/>
</dbReference>
<reference evidence="3" key="2">
    <citation type="submission" date="2022-08" db="EMBL/GenBank/DDBJ databases">
        <title>Novel sulphate-reducing endosymbionts in the free-living metamonad Anaeramoeba.</title>
        <authorList>
            <person name="Jerlstrom-Hultqvist J."/>
            <person name="Cepicka I."/>
            <person name="Gallot-Lavallee L."/>
            <person name="Salas-Leiva D."/>
            <person name="Curtis B.A."/>
            <person name="Zahonova K."/>
            <person name="Pipaliya S."/>
            <person name="Dacks J."/>
            <person name="Roger A.J."/>
        </authorList>
    </citation>
    <scope>NUCLEOTIDE SEQUENCE</scope>
    <source>
        <strain evidence="3">Busselton2</strain>
    </source>
</reference>
<evidence type="ECO:0000256" key="1">
    <source>
        <dbReference type="SAM" id="MobiDB-lite"/>
    </source>
</evidence>
<dbReference type="InterPro" id="IPR008979">
    <property type="entry name" value="Galactose-bd-like_sf"/>
</dbReference>
<dbReference type="SUPFAM" id="SSF49785">
    <property type="entry name" value="Galactose-binding domain-like"/>
    <property type="match status" value="1"/>
</dbReference>